<dbReference type="Gene3D" id="3.90.650.10">
    <property type="entry name" value="PurM-like C-terminal domain"/>
    <property type="match status" value="2"/>
</dbReference>
<keyword evidence="1 8" id="KW-0963">Cytoplasm</keyword>
<feature type="domain" description="PurM-like N-terminal" evidence="9">
    <location>
        <begin position="87"/>
        <end position="202"/>
    </location>
</feature>
<comment type="subcellular location">
    <subcellularLocation>
        <location evidence="8">Cytoplasm</location>
    </subcellularLocation>
</comment>
<dbReference type="HAMAP" id="MF_00420">
    <property type="entry name" value="PurL_2"/>
    <property type="match status" value="1"/>
</dbReference>
<feature type="binding site" evidence="8">
    <location>
        <position position="106"/>
    </location>
    <ligand>
        <name>Mg(2+)</name>
        <dbReference type="ChEBI" id="CHEBI:18420"/>
        <label>1</label>
    </ligand>
</feature>
<comment type="catalytic activity">
    <reaction evidence="8">
        <text>N(2)-formyl-N(1)-(5-phospho-beta-D-ribosyl)glycinamide + L-glutamine + ATP + H2O = 2-formamido-N(1)-(5-O-phospho-beta-D-ribosyl)acetamidine + L-glutamate + ADP + phosphate + H(+)</text>
        <dbReference type="Rhea" id="RHEA:17129"/>
        <dbReference type="ChEBI" id="CHEBI:15377"/>
        <dbReference type="ChEBI" id="CHEBI:15378"/>
        <dbReference type="ChEBI" id="CHEBI:29985"/>
        <dbReference type="ChEBI" id="CHEBI:30616"/>
        <dbReference type="ChEBI" id="CHEBI:43474"/>
        <dbReference type="ChEBI" id="CHEBI:58359"/>
        <dbReference type="ChEBI" id="CHEBI:147286"/>
        <dbReference type="ChEBI" id="CHEBI:147287"/>
        <dbReference type="ChEBI" id="CHEBI:456216"/>
        <dbReference type="EC" id="6.3.5.3"/>
    </reaction>
</comment>
<dbReference type="EMBL" id="RBDX01000003">
    <property type="protein sequence ID" value="RKN11520.1"/>
    <property type="molecule type" value="Genomic_DNA"/>
</dbReference>
<evidence type="ECO:0000259" key="11">
    <source>
        <dbReference type="Pfam" id="PF18072"/>
    </source>
</evidence>
<dbReference type="Pfam" id="PF18072">
    <property type="entry name" value="FGAR-AT_linker"/>
    <property type="match status" value="1"/>
</dbReference>
<feature type="domain" description="Phosphoribosylformylglycinamidine synthase linker" evidence="11">
    <location>
        <begin position="24"/>
        <end position="63"/>
    </location>
</feature>
<dbReference type="SUPFAM" id="SSF55326">
    <property type="entry name" value="PurM N-terminal domain-like"/>
    <property type="match status" value="2"/>
</dbReference>
<dbReference type="NCBIfam" id="TIGR01736">
    <property type="entry name" value="FGAM_synth_II"/>
    <property type="match status" value="1"/>
</dbReference>
<dbReference type="InterPro" id="IPR036676">
    <property type="entry name" value="PurM-like_C_sf"/>
</dbReference>
<dbReference type="InterPro" id="IPR016188">
    <property type="entry name" value="PurM-like_N"/>
</dbReference>
<keyword evidence="6 8" id="KW-0067">ATP-binding</keyword>
<dbReference type="UniPathway" id="UPA00074">
    <property type="reaction ID" value="UER00128"/>
</dbReference>
<feature type="active site" evidence="8">
    <location>
        <position position="59"/>
    </location>
</feature>
<evidence type="ECO:0000256" key="5">
    <source>
        <dbReference type="ARBA" id="ARBA00022755"/>
    </source>
</evidence>
<keyword evidence="2 8" id="KW-0436">Ligase</keyword>
<keyword evidence="14" id="KW-1185">Reference proteome</keyword>
<feature type="binding site" evidence="8">
    <location>
        <position position="255"/>
    </location>
    <ligand>
        <name>substrate</name>
    </ligand>
</feature>
<evidence type="ECO:0000313" key="12">
    <source>
        <dbReference type="EMBL" id="RKN11520.1"/>
    </source>
</evidence>
<keyword evidence="3 8" id="KW-0479">Metal-binding</keyword>
<evidence type="ECO:0000256" key="2">
    <source>
        <dbReference type="ARBA" id="ARBA00022598"/>
    </source>
</evidence>
<dbReference type="CDD" id="cd02204">
    <property type="entry name" value="PurL_repeat2"/>
    <property type="match status" value="1"/>
</dbReference>
<comment type="pathway">
    <text evidence="8">Purine metabolism; IMP biosynthesis via de novo pathway; 5-amino-1-(5-phospho-D-ribosyl)imidazole from N(2)-formyl-N(1)-(5-phospho-D-ribosyl)glycinamide: step 1/2.</text>
</comment>
<keyword evidence="5 8" id="KW-0658">Purine biosynthesis</keyword>
<dbReference type="FunFam" id="3.30.1330.10:FF:000004">
    <property type="entry name" value="Phosphoribosylformylglycinamidine synthase subunit PurL"/>
    <property type="match status" value="1"/>
</dbReference>
<feature type="domain" description="PurM-like N-terminal" evidence="9">
    <location>
        <begin position="458"/>
        <end position="577"/>
    </location>
</feature>
<feature type="domain" description="PurM-like C-terminal" evidence="10">
    <location>
        <begin position="591"/>
        <end position="727"/>
    </location>
</feature>
<dbReference type="GO" id="GO:0005737">
    <property type="term" value="C:cytoplasm"/>
    <property type="evidence" value="ECO:0007669"/>
    <property type="project" value="UniProtKB-SubCell"/>
</dbReference>
<comment type="function">
    <text evidence="8">Part of the phosphoribosylformylglycinamidine synthase complex involved in the purines biosynthetic pathway. Catalyzes the ATP-dependent conversion of formylglycinamide ribonucleotide (FGAR) and glutamine to yield formylglycinamidine ribonucleotide (FGAM) and glutamate. The FGAM synthase complex is composed of three subunits. PurQ produces an ammonia molecule by converting glutamine to glutamate. PurL transfers the ammonia molecule to FGAR to form FGAM in an ATP-dependent manner. PurS interacts with PurQ and PurL and is thought to assist in the transfer of the ammonia molecule from PurQ to PurL.</text>
</comment>
<feature type="active site" description="Proton acceptor" evidence="8">
    <location>
        <position position="108"/>
    </location>
</feature>
<evidence type="ECO:0000259" key="10">
    <source>
        <dbReference type="Pfam" id="PF02769"/>
    </source>
</evidence>
<feature type="binding site" evidence="8">
    <location>
        <position position="129"/>
    </location>
    <ligand>
        <name>substrate</name>
    </ligand>
</feature>
<dbReference type="PANTHER" id="PTHR43555:SF1">
    <property type="entry name" value="PHOSPHORIBOSYLFORMYLGLYCINAMIDINE SYNTHASE SUBUNIT PURL"/>
    <property type="match status" value="1"/>
</dbReference>
<comment type="subunit">
    <text evidence="8">Monomer. Part of the FGAM synthase complex composed of 1 PurL, 1 PurQ and 2 PurS subunits.</text>
</comment>
<feature type="binding site" evidence="8">
    <location>
        <position position="62"/>
    </location>
    <ligand>
        <name>ATP</name>
        <dbReference type="ChEBI" id="CHEBI:30616"/>
    </ligand>
</feature>
<dbReference type="EC" id="6.3.5.3" evidence="8"/>
<protein>
    <recommendedName>
        <fullName evidence="8">Phosphoribosylformylglycinamidine synthase subunit PurL</fullName>
        <shortName evidence="8">FGAM synthase</shortName>
        <ecNumber evidence="8">6.3.5.3</ecNumber>
    </recommendedName>
    <alternativeName>
        <fullName evidence="8">Formylglycinamide ribonucleotide amidotransferase subunit II</fullName>
        <shortName evidence="8">FGAR amidotransferase II</shortName>
        <shortName evidence="8">FGAR-AT II</shortName>
    </alternativeName>
    <alternativeName>
        <fullName evidence="8">Glutamine amidotransferase PurL</fullName>
    </alternativeName>
    <alternativeName>
        <fullName evidence="8">Phosphoribosylformylglycinamidine synthase subunit II</fullName>
    </alternativeName>
</protein>
<evidence type="ECO:0000259" key="9">
    <source>
        <dbReference type="Pfam" id="PF00586"/>
    </source>
</evidence>
<dbReference type="InterPro" id="IPR041609">
    <property type="entry name" value="PurL_linker"/>
</dbReference>
<dbReference type="PANTHER" id="PTHR43555">
    <property type="entry name" value="PHOSPHORIBOSYLFORMYLGLYCINAMIDINE SYNTHASE SUBUNIT PURL"/>
    <property type="match status" value="1"/>
</dbReference>
<dbReference type="InterPro" id="IPR010918">
    <property type="entry name" value="PurM-like_C_dom"/>
</dbReference>
<evidence type="ECO:0000256" key="8">
    <source>
        <dbReference type="HAMAP-Rule" id="MF_00420"/>
    </source>
</evidence>
<feature type="binding site" evidence="8">
    <location>
        <begin position="107"/>
        <end position="110"/>
    </location>
    <ligand>
        <name>substrate</name>
    </ligand>
</feature>
<comment type="caution">
    <text evidence="12">The sequence shown here is derived from an EMBL/GenBank/DDBJ whole genome shotgun (WGS) entry which is preliminary data.</text>
</comment>
<dbReference type="GO" id="GO:0006189">
    <property type="term" value="P:'de novo' IMP biosynthetic process"/>
    <property type="evidence" value="ECO:0007669"/>
    <property type="project" value="UniProtKB-UniRule"/>
</dbReference>
<keyword evidence="4 8" id="KW-0547">Nucleotide-binding</keyword>
<accession>A0A3A9WFF7</accession>
<sequence length="754" mass="79388">MSAHARVDTVKHAEVTPEAPQPWAELGLKEDEYARIREILGRRPTGAELAMYSVMWSEHCSYKSSKVHLAQFGEKAPATDALLVGIGENAGVVDIGQGYAVTFKVESHNHPSYIEPYQGAATGIGGIVRDILAMGARPVAVMDPLRFGAADHPDTRRVLPGVVAGIGGYGNCLGLPNIGGEVVFDPCYQGNPLVNALCVGVMRHEDIHLAKASGTGNRVILYGARTGGDGIGGVSVLASETFDDAGKPAKRPAVQVGDPFQEKLLIECTLEIFAEKLVAGIQDLGGAGLSCATSELASAGSGGMRIDLDAVPLRDSSLSPEEILMSESQERMCAVVAPENVERFLAVCAKWDVIATVIGAVTDGDRLEIHWRGEQIVDVPPRTVAHEGPVYRRPFARPAWQDALQADDPAGLPRPADGDELRDHVLAVASSPNQASKSWITDQYDRYVLGNTVLSQPEDSGMIRVDATTNLGVAIATDGNGRYAKLDPYTGAQLALAESYRNVAATGARPLAVTDCLNFGSPEDPAVMWQFAEATRGLADACQVLGTPVTGGNVSLYNQTGDAAIHPTPVVGVLGVIDDVTRRTPMAFATEGQLLHLLGDTADELGGSAWAQVVHGHLGGLPPRVDLERERLLAEILLAASRDGMIDAAHDLSDGGLVQAVVESCLKGGHGARLVVPDGLTPFTFLFSESAGRALVAVPRSEEVRFTDMCAARGLPTARVGVVTGEAVEVQGQFTLGLGELRAAVDATLPALFG</sequence>
<dbReference type="NCBIfam" id="NF002290">
    <property type="entry name" value="PRK01213.1"/>
    <property type="match status" value="1"/>
</dbReference>
<feature type="domain" description="PurM-like C-terminal" evidence="10">
    <location>
        <begin position="215"/>
        <end position="371"/>
    </location>
</feature>
<dbReference type="OrthoDB" id="9804441at2"/>
<gene>
    <name evidence="8 12" type="primary">purL</name>
    <name evidence="13" type="ORF">D7318_03465</name>
    <name evidence="12" type="ORF">D7319_06195</name>
</gene>
<evidence type="ECO:0000256" key="4">
    <source>
        <dbReference type="ARBA" id="ARBA00022741"/>
    </source>
</evidence>
<keyword evidence="7 8" id="KW-0460">Magnesium</keyword>
<comment type="similarity">
    <text evidence="8">Belongs to the FGAMS family.</text>
</comment>
<dbReference type="GO" id="GO:0000287">
    <property type="term" value="F:magnesium ion binding"/>
    <property type="evidence" value="ECO:0007669"/>
    <property type="project" value="UniProtKB-UniRule"/>
</dbReference>
<dbReference type="Pfam" id="PF00586">
    <property type="entry name" value="AIRS"/>
    <property type="match status" value="2"/>
</dbReference>
<dbReference type="SUPFAM" id="SSF56042">
    <property type="entry name" value="PurM C-terminal domain-like"/>
    <property type="match status" value="2"/>
</dbReference>
<evidence type="ECO:0000313" key="15">
    <source>
        <dbReference type="Proteomes" id="UP000275024"/>
    </source>
</evidence>
<dbReference type="InterPro" id="IPR010074">
    <property type="entry name" value="PRibForGlyAmidine_synth_PurL"/>
</dbReference>
<dbReference type="EMBL" id="RBDY01000002">
    <property type="protein sequence ID" value="RKN26461.1"/>
    <property type="molecule type" value="Genomic_DNA"/>
</dbReference>
<dbReference type="PIRSF" id="PIRSF001587">
    <property type="entry name" value="FGAM_synthase_II"/>
    <property type="match status" value="1"/>
</dbReference>
<comment type="caution">
    <text evidence="8">Lacks conserved residue(s) required for the propagation of feature annotation.</text>
</comment>
<organism evidence="12 15">
    <name type="scientific">Streptomyces radicis</name>
    <dbReference type="NCBI Taxonomy" id="1750517"/>
    <lineage>
        <taxon>Bacteria</taxon>
        <taxon>Bacillati</taxon>
        <taxon>Actinomycetota</taxon>
        <taxon>Actinomycetes</taxon>
        <taxon>Kitasatosporales</taxon>
        <taxon>Streptomycetaceae</taxon>
        <taxon>Streptomyces</taxon>
    </lineage>
</organism>
<evidence type="ECO:0000256" key="3">
    <source>
        <dbReference type="ARBA" id="ARBA00022723"/>
    </source>
</evidence>
<feature type="binding site" evidence="8">
    <location>
        <position position="515"/>
    </location>
    <ligand>
        <name>ATP</name>
        <dbReference type="ChEBI" id="CHEBI:30616"/>
    </ligand>
</feature>
<feature type="binding site" evidence="8">
    <location>
        <position position="553"/>
    </location>
    <ligand>
        <name>Mg(2+)</name>
        <dbReference type="ChEBI" id="CHEBI:18420"/>
        <label>1</label>
    </ligand>
</feature>
<dbReference type="GO" id="GO:0004642">
    <property type="term" value="F:phosphoribosylformylglycinamidine synthase activity"/>
    <property type="evidence" value="ECO:0007669"/>
    <property type="project" value="UniProtKB-UniRule"/>
</dbReference>
<feature type="binding site" evidence="8">
    <location>
        <position position="552"/>
    </location>
    <ligand>
        <name>ATP</name>
        <dbReference type="ChEBI" id="CHEBI:30616"/>
    </ligand>
</feature>
<name>A0A3A9WFF7_9ACTN</name>
<reference evidence="14 15" key="1">
    <citation type="submission" date="2018-09" db="EMBL/GenBank/DDBJ databases">
        <title>Streptomyces sp. nov. DS1-2, an endophytic actinomycete isolated from roots of Dendrobium scabrilingue.</title>
        <authorList>
            <person name="Kuncharoen N."/>
            <person name="Kudo T."/>
            <person name="Ohkuma M."/>
            <person name="Yuki M."/>
            <person name="Tanasupawat S."/>
        </authorList>
    </citation>
    <scope>NUCLEOTIDE SEQUENCE [LARGE SCALE GENOMIC DNA]</scope>
    <source>
        <strain evidence="12 15">AZ1-7</strain>
        <strain evidence="13 14">DS1-2</strain>
    </source>
</reference>
<evidence type="ECO:0000313" key="14">
    <source>
        <dbReference type="Proteomes" id="UP000268652"/>
    </source>
</evidence>
<evidence type="ECO:0000313" key="13">
    <source>
        <dbReference type="EMBL" id="RKN26461.1"/>
    </source>
</evidence>
<feature type="binding site" evidence="8">
    <location>
        <position position="104"/>
    </location>
    <ligand>
        <name>ATP</name>
        <dbReference type="ChEBI" id="CHEBI:30616"/>
    </ligand>
</feature>
<feature type="binding site" evidence="8">
    <location>
        <begin position="327"/>
        <end position="329"/>
    </location>
    <ligand>
        <name>substrate</name>
    </ligand>
</feature>
<dbReference type="Proteomes" id="UP000275024">
    <property type="component" value="Unassembled WGS sequence"/>
</dbReference>
<dbReference type="CDD" id="cd02203">
    <property type="entry name" value="PurL_repeat1"/>
    <property type="match status" value="1"/>
</dbReference>
<dbReference type="AlphaFoldDB" id="A0A3A9WFF7"/>
<evidence type="ECO:0000256" key="6">
    <source>
        <dbReference type="ARBA" id="ARBA00022840"/>
    </source>
</evidence>
<feature type="binding site" evidence="8">
    <location>
        <position position="130"/>
    </location>
    <ligand>
        <name>Mg(2+)</name>
        <dbReference type="ChEBI" id="CHEBI:18420"/>
        <label>2</label>
    </ligand>
</feature>
<dbReference type="Pfam" id="PF02769">
    <property type="entry name" value="AIRS_C"/>
    <property type="match status" value="2"/>
</dbReference>
<feature type="binding site" evidence="8">
    <location>
        <position position="555"/>
    </location>
    <ligand>
        <name>substrate</name>
    </ligand>
</feature>
<dbReference type="Gene3D" id="3.30.1330.10">
    <property type="entry name" value="PurM-like, N-terminal domain"/>
    <property type="match status" value="2"/>
</dbReference>
<dbReference type="GO" id="GO:0005524">
    <property type="term" value="F:ATP binding"/>
    <property type="evidence" value="ECO:0007669"/>
    <property type="project" value="UniProtKB-UniRule"/>
</dbReference>
<dbReference type="Proteomes" id="UP000268652">
    <property type="component" value="Unassembled WGS sequence"/>
</dbReference>
<feature type="binding site" evidence="8">
    <location>
        <position position="283"/>
    </location>
    <ligand>
        <name>Mg(2+)</name>
        <dbReference type="ChEBI" id="CHEBI:18420"/>
        <label>2</label>
    </ligand>
</feature>
<evidence type="ECO:0000256" key="7">
    <source>
        <dbReference type="ARBA" id="ARBA00022842"/>
    </source>
</evidence>
<dbReference type="InterPro" id="IPR036921">
    <property type="entry name" value="PurM-like_N_sf"/>
</dbReference>
<proteinExistence type="inferred from homology"/>
<dbReference type="RefSeq" id="WP_120695344.1">
    <property type="nucleotide sequence ID" value="NZ_RBDX01000003.1"/>
</dbReference>
<evidence type="ECO:0000256" key="1">
    <source>
        <dbReference type="ARBA" id="ARBA00022490"/>
    </source>
</evidence>